<evidence type="ECO:0000256" key="4">
    <source>
        <dbReference type="SAM" id="Phobius"/>
    </source>
</evidence>
<evidence type="ECO:0000313" key="7">
    <source>
        <dbReference type="EMBL" id="XDV73016.1"/>
    </source>
</evidence>
<feature type="region of interest" description="Disordered" evidence="3">
    <location>
        <begin position="1887"/>
        <end position="1920"/>
    </location>
</feature>
<feature type="region of interest" description="Disordered" evidence="3">
    <location>
        <begin position="399"/>
        <end position="446"/>
    </location>
</feature>
<gene>
    <name evidence="7" type="ORF">ABQM86_07595</name>
</gene>
<dbReference type="GO" id="GO:0007156">
    <property type="term" value="P:homophilic cell adhesion via plasma membrane adhesion molecules"/>
    <property type="evidence" value="ECO:0007669"/>
    <property type="project" value="InterPro"/>
</dbReference>
<dbReference type="GO" id="GO:0016798">
    <property type="term" value="F:hydrolase activity, acting on glycosyl bonds"/>
    <property type="evidence" value="ECO:0007669"/>
    <property type="project" value="UniProtKB-KW"/>
</dbReference>
<dbReference type="InterPro" id="IPR050713">
    <property type="entry name" value="RTP_Phos/Ushers"/>
</dbReference>
<dbReference type="Pfam" id="PF00041">
    <property type="entry name" value="fn3"/>
    <property type="match status" value="2"/>
</dbReference>
<dbReference type="GO" id="GO:0000272">
    <property type="term" value="P:polysaccharide catabolic process"/>
    <property type="evidence" value="ECO:0007669"/>
    <property type="project" value="UniProtKB-KW"/>
</dbReference>
<dbReference type="InterPro" id="IPR002126">
    <property type="entry name" value="Cadherin-like_dom"/>
</dbReference>
<keyword evidence="4" id="KW-0812">Transmembrane</keyword>
<feature type="domain" description="Fibronectin type-III" evidence="6">
    <location>
        <begin position="1506"/>
        <end position="1591"/>
    </location>
</feature>
<feature type="domain" description="Fibronectin type-III" evidence="6">
    <location>
        <begin position="1690"/>
        <end position="1785"/>
    </location>
</feature>
<dbReference type="RefSeq" id="WP_369746313.1">
    <property type="nucleotide sequence ID" value="NZ_CP165735.1"/>
</dbReference>
<keyword evidence="2" id="KW-0624">Polysaccharide degradation</keyword>
<dbReference type="Gene3D" id="2.60.40.10">
    <property type="entry name" value="Immunoglobulins"/>
    <property type="match status" value="3"/>
</dbReference>
<feature type="compositionally biased region" description="Basic and acidic residues" evidence="3">
    <location>
        <begin position="427"/>
        <end position="443"/>
    </location>
</feature>
<feature type="compositionally biased region" description="Polar residues" evidence="3">
    <location>
        <begin position="1961"/>
        <end position="1970"/>
    </location>
</feature>
<sequence>MGVLRNARLPACVGWPGSRWGAAEHQRNFGAVRNFFGKLGLTRRQNKKFIAGTAATAAGALLITGAVLYPGFKTTEVDLNDGGVWVVSKTKNAVGRLNYPSRVLDGAVTPATTTFDVLQHDGNVFVDDESGSTINQVSAANLKLGGDKQLPSSSQVSYGSTVLSVTDPARGKVWALSPSTVNGFDEEGTEPVLTGDQGMVSAVGADNRIYTADPGKGEITVTTVDANGERTDSQVTKVDELKGAGDLQIAVVGDKPVVLDAGSGNLFLPGGRKLQLQDAREAKLQQSGEDSSFVAIATRKALLKQPLDGSTAATLNADGEGVPAAPVQVSKCVHAAWSGANKYVRDCENDADDKKNDVPKASASPSYVFRVNRDLVVLNDVNSGSVWLVNQNMQLVNNWDDVVPPKNQSDDQDQESADNNTINVLPDRTKPNRAPETKPDEFGVRPGRTSILSILDNDSDPDGDVLTAAVGANGPKSGALENIYGGSAFQIKVPADAKPGTETFDYNASDGRGLSAGGQVTLRVVAPEENKPPFFKRGEPTTMLVEQGKSVSQNILTDWMDPDGDDLVLLDAKTDNDQDQVKVRRDGLLTYQDSGAAPGKKNVTITVWDGRATTTGRIVVNVQPPGALAPVVNADHVTAVVGQDLVIAPLKNDVDPNGGALRVAHVEAAGPAELGPVTDGGTFTFRSTTPGPIYLTYIASNGPQSSQGLIRVDVESGKDAGAPVAVHDVALLPVGGSVLVDPLANDSDPSGGVLVLQSVTVPDGSSASVSVIDHSVLRVTDVLGAKEPFVFSYTMSNGRGSATGTVGVVPVPAPAVVEAPQPKPDEVNVRVNDVVTIPVLDNDTHPQGEELSVDPVLAQTIPEEDGKAFISEKTLRFIAGPTPKTVRAIYNAVDPQGQKSAAAVTIHILPLEGAQNSRPQPQNLTARVVAGGSVRIPVPLDGIDPDGDSVQLTGIDSTPTMGTATAGSSFIDFVAAGDGAGTDTFRYKVIDRQGAVNTGTVTVGVAPRGEDNQKPAPVDDEVQVRPGRQIAVDATANDTDPDGDIIRILTDSIEADAGLEAQVSKTSGRVLVTAPAAEGTVNVRYSVADDRDAVGQASIRVNVKNDIPLQAPIARDDRVTSAQTLGKTAVDVPVLKNDEDPDGVGENLKVTTGLETARPGSEGNVVVDLTEQPQLVPYTVEDVDGQKSTAIIWVPGIGQQVPTLAKDEVVEMVSGQSVTVNLAEWVKVREGKSPRLTQADRIKLIGADGSDPVAGNGTALKYTAGAEYVGPGSISFEVTDGSGPDDPNGLKSTLSIRTKVLPDPNKNNPPVLLGSDVDVPKGDSASLDLEKLASDPDSDDVQNMKYELAGAAPGGFRVSIDGKTLKVSAEDSVQIGQGGTVQVKAKDPRGLEAVATYKLSLTASNRPKPVANDDLEPDAKSGNSVTVNALANDSNPFPDTPLKIISAVTETGEGTAEVSGGNVTVTPSSGFTGTMVVAYVVGDKTGETSRYATARIRLTVKDKPAAPTTPLAQSVGDQTALLTWNAPADRGSPITKYTVYGENGFKQDCPANTCTLTGLTNNVKYHFAVTATNAINESERSPVSAEVRPDVKPDTPVAPTLKFGDKQLSVAWVPPASKGSPIKSYDLEISPAPAGQNPQIQNLTGNSHVWSGLTNGVAYKVRVLARNDAKEPSEWSPYSAAETPAGVPATPAAPSVAGAGSVGDQSQLQVSWAAPNNNGDAVSAYTLTTYRGGAVVTTQSVGATSQNVTVANSEADYTFTVSATNKAGVSGVSQQSAAIRAAGKPGIVAAPTAALMETNAAGGKIRVAFNPLSQKERNGANANEISYRYALTSGASSGAIPAGGGVIAAPNGQDTAVVVWAVSSRNPTPGDRSAASNTVNPYGVAAAPSVTGSKSSGVGDKTVSWTWNQPNGNGRPVTGYQYSLDNGGWTDTTQRSFSTTVGFSETKTLRVRAISGGQAGNIGSDTSRSGSAPPPPDPPASEIQVDASSVRTCPGKPGQTDSYTPGSPAKCGVGWVERSWGRITINCTKDIYNNGTPWYRLQGSPKDGWFVKSTTVDLYGPRPGGC</sequence>
<organism evidence="7">
    <name type="scientific">Paenarthrobacter sp. AMU7</name>
    <dbReference type="NCBI Taxonomy" id="3162492"/>
    <lineage>
        <taxon>Bacteria</taxon>
        <taxon>Bacillati</taxon>
        <taxon>Actinomycetota</taxon>
        <taxon>Actinomycetes</taxon>
        <taxon>Micrococcales</taxon>
        <taxon>Micrococcaceae</taxon>
        <taxon>Paenarthrobacter</taxon>
    </lineage>
</organism>
<dbReference type="SUPFAM" id="SSF63825">
    <property type="entry name" value="YWTD domain"/>
    <property type="match status" value="1"/>
</dbReference>
<evidence type="ECO:0000259" key="6">
    <source>
        <dbReference type="PROSITE" id="PS50853"/>
    </source>
</evidence>
<dbReference type="SMART" id="SM00060">
    <property type="entry name" value="FN3"/>
    <property type="match status" value="3"/>
</dbReference>
<feature type="domain" description="Cadherin" evidence="5">
    <location>
        <begin position="1333"/>
        <end position="1440"/>
    </location>
</feature>
<dbReference type="GO" id="GO:0016020">
    <property type="term" value="C:membrane"/>
    <property type="evidence" value="ECO:0007669"/>
    <property type="project" value="UniProtKB-SubCell"/>
</dbReference>
<dbReference type="CDD" id="cd00063">
    <property type="entry name" value="FN3"/>
    <property type="match status" value="3"/>
</dbReference>
<dbReference type="InterPro" id="IPR013783">
    <property type="entry name" value="Ig-like_fold"/>
</dbReference>
<feature type="domain" description="Fibronectin type-III" evidence="6">
    <location>
        <begin position="1592"/>
        <end position="1686"/>
    </location>
</feature>
<dbReference type="PROSITE" id="PS50853">
    <property type="entry name" value="FN3"/>
    <property type="match status" value="3"/>
</dbReference>
<evidence type="ECO:0000256" key="2">
    <source>
        <dbReference type="ARBA" id="ARBA00023326"/>
    </source>
</evidence>
<dbReference type="InterPro" id="IPR003961">
    <property type="entry name" value="FN3_dom"/>
</dbReference>
<evidence type="ECO:0000256" key="3">
    <source>
        <dbReference type="SAM" id="MobiDB-lite"/>
    </source>
</evidence>
<feature type="region of interest" description="Disordered" evidence="3">
    <location>
        <begin position="1299"/>
        <end position="1319"/>
    </location>
</feature>
<dbReference type="SUPFAM" id="SSF49265">
    <property type="entry name" value="Fibronectin type III"/>
    <property type="match status" value="2"/>
</dbReference>
<dbReference type="PANTHER" id="PTHR46957:SF3">
    <property type="entry name" value="CYTOKINE RECEPTOR"/>
    <property type="match status" value="1"/>
</dbReference>
<reference evidence="7" key="1">
    <citation type="submission" date="2024-07" db="EMBL/GenBank/DDBJ databases">
        <authorList>
            <person name="Li J."/>
            <person name="Wei H."/>
            <person name="Ma J."/>
        </authorList>
    </citation>
    <scope>NUCLEOTIDE SEQUENCE</scope>
    <source>
        <strain evidence="7">AMU7</strain>
    </source>
</reference>
<dbReference type="PANTHER" id="PTHR46957">
    <property type="entry name" value="CYTOKINE RECEPTOR"/>
    <property type="match status" value="1"/>
</dbReference>
<protein>
    <submittedName>
        <fullName evidence="7">Ig-like domain-containing protein</fullName>
    </submittedName>
</protein>
<evidence type="ECO:0000256" key="1">
    <source>
        <dbReference type="ARBA" id="ARBA00023295"/>
    </source>
</evidence>
<accession>A0AB39YTM2</accession>
<proteinExistence type="predicted"/>
<name>A0AB39YTM2_9MICC</name>
<evidence type="ECO:0000259" key="5">
    <source>
        <dbReference type="PROSITE" id="PS50268"/>
    </source>
</evidence>
<keyword evidence="1" id="KW-0326">Glycosidase</keyword>
<keyword evidence="2" id="KW-0119">Carbohydrate metabolism</keyword>
<feature type="transmembrane region" description="Helical" evidence="4">
    <location>
        <begin position="49"/>
        <end position="72"/>
    </location>
</feature>
<dbReference type="InterPro" id="IPR036116">
    <property type="entry name" value="FN3_sf"/>
</dbReference>
<keyword evidence="4" id="KW-0472">Membrane</keyword>
<dbReference type="GO" id="GO:0005509">
    <property type="term" value="F:calcium ion binding"/>
    <property type="evidence" value="ECO:0007669"/>
    <property type="project" value="InterPro"/>
</dbReference>
<dbReference type="Gene3D" id="2.60.40.3440">
    <property type="match status" value="1"/>
</dbReference>
<dbReference type="EMBL" id="CP165735">
    <property type="protein sequence ID" value="XDV73016.1"/>
    <property type="molecule type" value="Genomic_DNA"/>
</dbReference>
<feature type="region of interest" description="Disordered" evidence="3">
    <location>
        <begin position="1956"/>
        <end position="1982"/>
    </location>
</feature>
<keyword evidence="4" id="KW-1133">Transmembrane helix</keyword>
<feature type="compositionally biased region" description="Low complexity" evidence="3">
    <location>
        <begin position="1680"/>
        <end position="1701"/>
    </location>
</feature>
<feature type="region of interest" description="Disordered" evidence="3">
    <location>
        <begin position="1670"/>
        <end position="1701"/>
    </location>
</feature>
<keyword evidence="1" id="KW-0378">Hydrolase</keyword>
<feature type="compositionally biased region" description="Polar residues" evidence="3">
    <location>
        <begin position="1903"/>
        <end position="1912"/>
    </location>
</feature>
<dbReference type="PROSITE" id="PS50268">
    <property type="entry name" value="CADHERIN_2"/>
    <property type="match status" value="1"/>
</dbReference>
<dbReference type="Pfam" id="PF17963">
    <property type="entry name" value="Big_9"/>
    <property type="match status" value="6"/>
</dbReference>